<evidence type="ECO:0000256" key="4">
    <source>
        <dbReference type="ARBA" id="ARBA00022705"/>
    </source>
</evidence>
<dbReference type="InterPro" id="IPR012337">
    <property type="entry name" value="RNaseH-like_sf"/>
</dbReference>
<keyword evidence="4 8" id="KW-0235">DNA replication</keyword>
<geneLocation type="plasmid" evidence="10">
    <name>pK1Aa_3</name>
</geneLocation>
<keyword evidence="6 8" id="KW-0238">DNA-binding</keyword>
<keyword evidence="10" id="KW-0496">Mitochondrion</keyword>
<evidence type="ECO:0000256" key="1">
    <source>
        <dbReference type="ARBA" id="ARBA00005755"/>
    </source>
</evidence>
<dbReference type="Pfam" id="PF03175">
    <property type="entry name" value="DNA_pol_B_2"/>
    <property type="match status" value="1"/>
</dbReference>
<accession>A0A8F1ACY2</accession>
<evidence type="ECO:0000256" key="2">
    <source>
        <dbReference type="ARBA" id="ARBA00022679"/>
    </source>
</evidence>
<dbReference type="InterPro" id="IPR023211">
    <property type="entry name" value="DNA_pol_palm_dom_sf"/>
</dbReference>
<dbReference type="InterPro" id="IPR004868">
    <property type="entry name" value="DNA-dir_DNA_pol_B_mt/vir"/>
</dbReference>
<dbReference type="EC" id="2.7.7.7" evidence="8"/>
<dbReference type="InterPro" id="IPR043502">
    <property type="entry name" value="DNA/RNA_pol_sf"/>
</dbReference>
<evidence type="ECO:0000313" key="10">
    <source>
        <dbReference type="EMBL" id="QWO71404.1"/>
    </source>
</evidence>
<dbReference type="InterPro" id="IPR006172">
    <property type="entry name" value="DNA-dir_DNA_pol_B"/>
</dbReference>
<evidence type="ECO:0000256" key="5">
    <source>
        <dbReference type="ARBA" id="ARBA00022932"/>
    </source>
</evidence>
<dbReference type="PRINTS" id="PR00106">
    <property type="entry name" value="DNAPOLB"/>
</dbReference>
<evidence type="ECO:0000259" key="9">
    <source>
        <dbReference type="Pfam" id="PF03175"/>
    </source>
</evidence>
<dbReference type="InterPro" id="IPR017964">
    <property type="entry name" value="DNA-dir_DNA_pol_B_CS"/>
</dbReference>
<dbReference type="SMART" id="SM00486">
    <property type="entry name" value="POLBc"/>
    <property type="match status" value="1"/>
</dbReference>
<gene>
    <name evidence="10" type="primary">dpo</name>
</gene>
<dbReference type="InterPro" id="IPR036397">
    <property type="entry name" value="RNaseH_sf"/>
</dbReference>
<dbReference type="PANTHER" id="PTHR33568">
    <property type="entry name" value="DNA POLYMERASE"/>
    <property type="match status" value="1"/>
</dbReference>
<comment type="similarity">
    <text evidence="1 8">Belongs to the DNA polymerase type-B family.</text>
</comment>
<name>A0A8F1ACY2_9AGAR</name>
<keyword evidence="2 8" id="KW-0808">Transferase</keyword>
<dbReference type="GO" id="GO:0003677">
    <property type="term" value="F:DNA binding"/>
    <property type="evidence" value="ECO:0007669"/>
    <property type="project" value="UniProtKB-KW"/>
</dbReference>
<organism evidence="10">
    <name type="scientific">Termitomyces sp. K1Aa</name>
    <dbReference type="NCBI Taxonomy" id="2724994"/>
    <lineage>
        <taxon>Eukaryota</taxon>
        <taxon>Fungi</taxon>
        <taxon>Dikarya</taxon>
        <taxon>Basidiomycota</taxon>
        <taxon>Agaricomycotina</taxon>
        <taxon>Agaricomycetes</taxon>
        <taxon>Agaricomycetidae</taxon>
        <taxon>Agaricales</taxon>
        <taxon>Tricholomatineae</taxon>
        <taxon>Lyophyllaceae</taxon>
        <taxon>Termitomyces</taxon>
    </lineage>
</organism>
<proteinExistence type="inferred from homology"/>
<dbReference type="Gene3D" id="3.30.420.10">
    <property type="entry name" value="Ribonuclease H-like superfamily/Ribonuclease H"/>
    <property type="match status" value="1"/>
</dbReference>
<evidence type="ECO:0000256" key="7">
    <source>
        <dbReference type="ARBA" id="ARBA00049244"/>
    </source>
</evidence>
<evidence type="ECO:0000256" key="8">
    <source>
        <dbReference type="RuleBase" id="RU000442"/>
    </source>
</evidence>
<reference evidence="10" key="1">
    <citation type="submission" date="2021-04" db="EMBL/GenBank/DDBJ databases">
        <title>Transfer of mitochondrial tRNA genes to linear plasmids in fungi facilitates loss of such genes from mitochondrial DNA.</title>
        <authorList>
            <person name="Nieuwenhuis M."/>
            <person name="Groeneveld J."/>
            <person name="Aanen D.K."/>
        </authorList>
    </citation>
    <scope>NUCLEOTIDE SEQUENCE</scope>
    <source>
        <plasmid evidence="10">pK1Aa_3</plasmid>
    </source>
</reference>
<dbReference type="SUPFAM" id="SSF56672">
    <property type="entry name" value="DNA/RNA polymerases"/>
    <property type="match status" value="1"/>
</dbReference>
<dbReference type="GO" id="GO:0006260">
    <property type="term" value="P:DNA replication"/>
    <property type="evidence" value="ECO:0007669"/>
    <property type="project" value="UniProtKB-KW"/>
</dbReference>
<dbReference type="Gene3D" id="1.10.287.690">
    <property type="entry name" value="Helix hairpin bin"/>
    <property type="match status" value="1"/>
</dbReference>
<keyword evidence="10" id="KW-0614">Plasmid</keyword>
<keyword evidence="5 8" id="KW-0239">DNA-directed DNA polymerase</keyword>
<dbReference type="SUPFAM" id="SSF53098">
    <property type="entry name" value="Ribonuclease H-like"/>
    <property type="match status" value="1"/>
</dbReference>
<dbReference type="GO" id="GO:0000166">
    <property type="term" value="F:nucleotide binding"/>
    <property type="evidence" value="ECO:0007669"/>
    <property type="project" value="InterPro"/>
</dbReference>
<dbReference type="PANTHER" id="PTHR33568:SF3">
    <property type="entry name" value="DNA-DIRECTED DNA POLYMERASE"/>
    <property type="match status" value="1"/>
</dbReference>
<protein>
    <recommendedName>
        <fullName evidence="8">DNA polymerase</fullName>
        <ecNumber evidence="8">2.7.7.7</ecNumber>
    </recommendedName>
</protein>
<dbReference type="PROSITE" id="PS00116">
    <property type="entry name" value="DNA_POLYMERASE_B"/>
    <property type="match status" value="1"/>
</dbReference>
<evidence type="ECO:0000256" key="3">
    <source>
        <dbReference type="ARBA" id="ARBA00022695"/>
    </source>
</evidence>
<dbReference type="AlphaFoldDB" id="A0A8F1ACY2"/>
<geneLocation type="mitochondrion" evidence="10"/>
<evidence type="ECO:0000256" key="6">
    <source>
        <dbReference type="ARBA" id="ARBA00023125"/>
    </source>
</evidence>
<feature type="domain" description="DNA-directed DNA polymerase family B mitochondria/virus" evidence="9">
    <location>
        <begin position="416"/>
        <end position="846"/>
    </location>
</feature>
<keyword evidence="3 8" id="KW-0548">Nucleotidyltransferase</keyword>
<dbReference type="Gene3D" id="3.90.1600.10">
    <property type="entry name" value="Palm domain of DNA polymerase"/>
    <property type="match status" value="2"/>
</dbReference>
<comment type="catalytic activity">
    <reaction evidence="7 8">
        <text>DNA(n) + a 2'-deoxyribonucleoside 5'-triphosphate = DNA(n+1) + diphosphate</text>
        <dbReference type="Rhea" id="RHEA:22508"/>
        <dbReference type="Rhea" id="RHEA-COMP:17339"/>
        <dbReference type="Rhea" id="RHEA-COMP:17340"/>
        <dbReference type="ChEBI" id="CHEBI:33019"/>
        <dbReference type="ChEBI" id="CHEBI:61560"/>
        <dbReference type="ChEBI" id="CHEBI:173112"/>
        <dbReference type="EC" id="2.7.7.7"/>
    </reaction>
</comment>
<dbReference type="EMBL" id="MW874137">
    <property type="protein sequence ID" value="QWO71404.1"/>
    <property type="molecule type" value="Genomic_DNA"/>
</dbReference>
<dbReference type="GO" id="GO:0003887">
    <property type="term" value="F:DNA-directed DNA polymerase activity"/>
    <property type="evidence" value="ECO:0007669"/>
    <property type="project" value="UniProtKB-KW"/>
</dbReference>
<sequence>MMNIYKVAPIKSGYKLGMFCKSNLALITLNPLKIYIGTRNSSILNYYNLFYSTEAFSAIPIRSLREIVEFKSGIVKTNPYQGLLKGKEKLKFKLGQGKIYPTPSEYEKYEDICDWQFRIKQIIKEELITGQTYDIAVIGRDILNEEYITYGSHFLINSESNINAVITKIEGNILVNSISLNSGEIGVAKEAGELEAGLRLIVFYIRPVSFESEVHKIANKLLLSKTDNKISKAKNKQELLKLNNTKIKALINSLPNSNRISELGSLIDHSHKESSGILGSLFKYKKNKILIHNTNINKSEGIEGIVYINDHEFFRYTDKTISENAFLRSIGNTTIKYVNNQINYIESKITSKLVEPLKMEIVRDKNYGTFDIETALDINNKFIPVSCGWKNNKNYKDYIITNYDSTESMFKNCFEDMFNYKNYTWYAHNLGGFDVVFILKILFDNYTKTKVQIKDGKPLSIKVSWTTKDTKNKNITKNIVFKDSYKIQPLSIRNLIKAMDITTQKLYFPYLFMKTDNMNYEGKLPDKSYFENISDLEYSKIAEEFKDKNWILKDELLKYMKNDIVSLYQIIDKFSKELYELENLNITSVSTLSSIALNTYLTNYYNKKKTPIHIPRYANYLDIKNAYFGGRVEVFKGYAENIYIYDVVSLYPYCMLKELPVGEISRSTDTNINNYFGFCYATVNVPRGIRAPILPFRRDNGGLIYPTGTWSGWFTSEILKKARDTQKVKIQVHHGYKMKKSQDLFFKFVEKYSNIKIKAEKEGNNAKRSTAKLILNSLYGRLGLKYEPYKIDFVSSSDADLISINHEVIDRLSFDNYIELIKYTRAPSEILKELNREEYNKLKSKTDLNGEYVVRSLTIPAMITSHGSIAMNPFLNIPDNPCYYTDTDSLFLKSPLDDKYVGTELGKFSFKGLAKRAYFISPKTYCLIMEDDSIIIKCKGLNNKLLNENHFKELLSGNNVTIDTRKIFTNLKKGTGGIKSMKFTIKPEINNRKSIKGEHLNFETEPYHVIDGVVQ</sequence>